<protein>
    <submittedName>
        <fullName evidence="10">Uncharacterized protein</fullName>
    </submittedName>
</protein>
<dbReference type="Pfam" id="PF05493">
    <property type="entry name" value="ATP_synt_H"/>
    <property type="match status" value="1"/>
</dbReference>
<feature type="transmembrane region" description="Helical" evidence="9">
    <location>
        <begin position="41"/>
        <end position="66"/>
    </location>
</feature>
<evidence type="ECO:0000256" key="5">
    <source>
        <dbReference type="ARBA" id="ARBA00022781"/>
    </source>
</evidence>
<dbReference type="EMBL" id="CP056066">
    <property type="protein sequence ID" value="UVC54250.1"/>
    <property type="molecule type" value="Genomic_DNA"/>
</dbReference>
<keyword evidence="3" id="KW-0813">Transport</keyword>
<dbReference type="GO" id="GO:0046961">
    <property type="term" value="F:proton-transporting ATPase activity, rotational mechanism"/>
    <property type="evidence" value="ECO:0007669"/>
    <property type="project" value="InterPro"/>
</dbReference>
<dbReference type="GO" id="GO:0033179">
    <property type="term" value="C:proton-transporting V-type ATPase, V0 domain"/>
    <property type="evidence" value="ECO:0007669"/>
    <property type="project" value="InterPro"/>
</dbReference>
<evidence type="ECO:0000256" key="8">
    <source>
        <dbReference type="ARBA" id="ARBA00023136"/>
    </source>
</evidence>
<evidence type="ECO:0000256" key="9">
    <source>
        <dbReference type="SAM" id="Phobius"/>
    </source>
</evidence>
<keyword evidence="8 9" id="KW-0472">Membrane</keyword>
<reference evidence="10" key="1">
    <citation type="submission" date="2022-07" db="EMBL/GenBank/DDBJ databases">
        <title>Evaluation of T. orientalis genome assembly methods using nanopore sequencing and analysis of variation between genomes.</title>
        <authorList>
            <person name="Yam J."/>
            <person name="Micallef M.L."/>
            <person name="Liu M."/>
            <person name="Djordjevic S.P."/>
            <person name="Bogema D.R."/>
            <person name="Jenkins C."/>
        </authorList>
    </citation>
    <scope>NUCLEOTIDE SEQUENCE</scope>
    <source>
        <strain evidence="10">Fish Creek</strain>
    </source>
</reference>
<proteinExistence type="inferred from homology"/>
<keyword evidence="7" id="KW-0406">Ion transport</keyword>
<sequence length="98" mass="11241">MSQHGVIFKGTVAFIGLAILLCILLPLLLLRKINPNERKYFLSLMFLLVPLGTFCLWLLWVCMYISQMNPMISPMRVMHKQGGHTVEKVKQAVQQKVL</sequence>
<organism evidence="10 11">
    <name type="scientific">Theileria orientalis</name>
    <dbReference type="NCBI Taxonomy" id="68886"/>
    <lineage>
        <taxon>Eukaryota</taxon>
        <taxon>Sar</taxon>
        <taxon>Alveolata</taxon>
        <taxon>Apicomplexa</taxon>
        <taxon>Aconoidasida</taxon>
        <taxon>Piroplasmida</taxon>
        <taxon>Theileriidae</taxon>
        <taxon>Theileria</taxon>
    </lineage>
</organism>
<comment type="subcellular location">
    <subcellularLocation>
        <location evidence="1">Membrane</location>
        <topology evidence="1">Multi-pass membrane protein</topology>
    </subcellularLocation>
</comment>
<evidence type="ECO:0000313" key="10">
    <source>
        <dbReference type="EMBL" id="UVC54250.1"/>
    </source>
</evidence>
<evidence type="ECO:0000313" key="11">
    <source>
        <dbReference type="Proteomes" id="UP000244803"/>
    </source>
</evidence>
<gene>
    <name evidence="10" type="ORF">MACJ_003785</name>
</gene>
<evidence type="ECO:0000256" key="2">
    <source>
        <dbReference type="ARBA" id="ARBA00008328"/>
    </source>
</evidence>
<name>A0A976SKD9_THEOR</name>
<evidence type="ECO:0000256" key="6">
    <source>
        <dbReference type="ARBA" id="ARBA00022989"/>
    </source>
</evidence>
<accession>A0A976SKD9</accession>
<dbReference type="Proteomes" id="UP000244803">
    <property type="component" value="Chromosome 3"/>
</dbReference>
<evidence type="ECO:0000256" key="4">
    <source>
        <dbReference type="ARBA" id="ARBA00022692"/>
    </source>
</evidence>
<evidence type="ECO:0000256" key="1">
    <source>
        <dbReference type="ARBA" id="ARBA00004141"/>
    </source>
</evidence>
<dbReference type="InterPro" id="IPR008389">
    <property type="entry name" value="ATPase_V0-cplx_e1/e2_su"/>
</dbReference>
<keyword evidence="5" id="KW-0375">Hydrogen ion transport</keyword>
<evidence type="ECO:0000256" key="7">
    <source>
        <dbReference type="ARBA" id="ARBA00023065"/>
    </source>
</evidence>
<comment type="similarity">
    <text evidence="2">Belongs to the V-ATPase e1/e2 subunit family.</text>
</comment>
<dbReference type="AlphaFoldDB" id="A0A976SKD9"/>
<keyword evidence="4 9" id="KW-0812">Transmembrane</keyword>
<evidence type="ECO:0000256" key="3">
    <source>
        <dbReference type="ARBA" id="ARBA00022448"/>
    </source>
</evidence>
<keyword evidence="6 9" id="KW-1133">Transmembrane helix</keyword>
<feature type="transmembrane region" description="Helical" evidence="9">
    <location>
        <begin position="6"/>
        <end position="29"/>
    </location>
</feature>